<evidence type="ECO:0000313" key="3">
    <source>
        <dbReference type="EMBL" id="RHJ89334.1"/>
    </source>
</evidence>
<dbReference type="FunFam" id="3.40.50.720:FF:000084">
    <property type="entry name" value="Short-chain dehydrogenase reductase"/>
    <property type="match status" value="1"/>
</dbReference>
<evidence type="ECO:0000256" key="2">
    <source>
        <dbReference type="ARBA" id="ARBA00023002"/>
    </source>
</evidence>
<dbReference type="SUPFAM" id="SSF51735">
    <property type="entry name" value="NAD(P)-binding Rossmann-fold domains"/>
    <property type="match status" value="1"/>
</dbReference>
<evidence type="ECO:0000313" key="4">
    <source>
        <dbReference type="Proteomes" id="UP000284841"/>
    </source>
</evidence>
<comment type="caution">
    <text evidence="3">The sequence shown here is derived from an EMBL/GenBank/DDBJ whole genome shotgun (WGS) entry which is preliminary data.</text>
</comment>
<dbReference type="PRINTS" id="PR00080">
    <property type="entry name" value="SDRFAMILY"/>
</dbReference>
<accession>A0A415E6I5</accession>
<dbReference type="RefSeq" id="WP_118333431.1">
    <property type="nucleotide sequence ID" value="NZ_AP025567.1"/>
</dbReference>
<dbReference type="PANTHER" id="PTHR42760">
    <property type="entry name" value="SHORT-CHAIN DEHYDROGENASES/REDUCTASES FAMILY MEMBER"/>
    <property type="match status" value="1"/>
</dbReference>
<dbReference type="Gene3D" id="3.40.50.720">
    <property type="entry name" value="NAD(P)-binding Rossmann-like Domain"/>
    <property type="match status" value="1"/>
</dbReference>
<dbReference type="PANTHER" id="PTHR42760:SF5">
    <property type="entry name" value="2-DEHYDRO-3-DEOXY-D-GLUCONATE 5-DEHYDROGENASE"/>
    <property type="match status" value="1"/>
</dbReference>
<comment type="similarity">
    <text evidence="1">Belongs to the short-chain dehydrogenases/reductases (SDR) family.</text>
</comment>
<organism evidence="3 4">
    <name type="scientific">Emergencia timonensis</name>
    <dbReference type="NCBI Taxonomy" id="1776384"/>
    <lineage>
        <taxon>Bacteria</taxon>
        <taxon>Bacillati</taxon>
        <taxon>Bacillota</taxon>
        <taxon>Clostridia</taxon>
        <taxon>Peptostreptococcales</taxon>
        <taxon>Anaerovoracaceae</taxon>
        <taxon>Emergencia</taxon>
    </lineage>
</organism>
<evidence type="ECO:0000256" key="1">
    <source>
        <dbReference type="ARBA" id="ARBA00006484"/>
    </source>
</evidence>
<dbReference type="OrthoDB" id="9803333at2"/>
<dbReference type="GO" id="GO:0008206">
    <property type="term" value="P:bile acid metabolic process"/>
    <property type="evidence" value="ECO:0007669"/>
    <property type="project" value="UniProtKB-ARBA"/>
</dbReference>
<protein>
    <submittedName>
        <fullName evidence="3">SDR family NAD(P)-dependent oxidoreductase</fullName>
    </submittedName>
</protein>
<keyword evidence="4" id="KW-1185">Reference proteome</keyword>
<dbReference type="InterPro" id="IPR036291">
    <property type="entry name" value="NAD(P)-bd_dom_sf"/>
</dbReference>
<dbReference type="AlphaFoldDB" id="A0A415E6I5"/>
<dbReference type="Proteomes" id="UP000284841">
    <property type="component" value="Unassembled WGS sequence"/>
</dbReference>
<sequence>MEKFHLKGKTAIVIGGSKGLGFGMATGLAEAGADVVLSSRNQADLDRAAKEIGEKTGADVMGIAADITSIDGIEALVEKVVQRFDHIDILLNGAGLNIRKSVLEFEEADWDKVQDVQLKYVFFMCQAVARHMIEKKIKGKIINIASLTSQLGLPNMVAYCAAKGAIVQLTKALANELAPYGINANAIGPGYYETTMTKPIFEDTAYAQKLLSRIPVNRFGLPQDLAGTAVFLASEASDYVTGQVLYVDGGFLAC</sequence>
<dbReference type="EMBL" id="QRMS01000001">
    <property type="protein sequence ID" value="RHJ89334.1"/>
    <property type="molecule type" value="Genomic_DNA"/>
</dbReference>
<dbReference type="Pfam" id="PF13561">
    <property type="entry name" value="adh_short_C2"/>
    <property type="match status" value="1"/>
</dbReference>
<dbReference type="GO" id="GO:0016616">
    <property type="term" value="F:oxidoreductase activity, acting on the CH-OH group of donors, NAD or NADP as acceptor"/>
    <property type="evidence" value="ECO:0007669"/>
    <property type="project" value="TreeGrafter"/>
</dbReference>
<dbReference type="PROSITE" id="PS00061">
    <property type="entry name" value="ADH_SHORT"/>
    <property type="match status" value="1"/>
</dbReference>
<dbReference type="STRING" id="1776384.GCA_900086585_02638"/>
<dbReference type="InterPro" id="IPR020904">
    <property type="entry name" value="Sc_DH/Rdtase_CS"/>
</dbReference>
<dbReference type="PRINTS" id="PR00081">
    <property type="entry name" value="GDHRDH"/>
</dbReference>
<name>A0A415E6I5_9FIRM</name>
<dbReference type="NCBIfam" id="NF005559">
    <property type="entry name" value="PRK07231.1"/>
    <property type="match status" value="1"/>
</dbReference>
<proteinExistence type="inferred from homology"/>
<reference evidence="3 4" key="1">
    <citation type="submission" date="2018-08" db="EMBL/GenBank/DDBJ databases">
        <title>A genome reference for cultivated species of the human gut microbiota.</title>
        <authorList>
            <person name="Zou Y."/>
            <person name="Xue W."/>
            <person name="Luo G."/>
        </authorList>
    </citation>
    <scope>NUCLEOTIDE SEQUENCE [LARGE SCALE GENOMIC DNA]</scope>
    <source>
        <strain evidence="3 4">AM07-24</strain>
    </source>
</reference>
<gene>
    <name evidence="3" type="ORF">DW099_01795</name>
</gene>
<dbReference type="InterPro" id="IPR002347">
    <property type="entry name" value="SDR_fam"/>
</dbReference>
<keyword evidence="2" id="KW-0560">Oxidoreductase</keyword>